<reference evidence="2 3" key="1">
    <citation type="submission" date="2019-07" db="EMBL/GenBank/DDBJ databases">
        <title>The draft genome sequence of Aquimarina algiphila M91.</title>
        <authorList>
            <person name="Meng X."/>
        </authorList>
    </citation>
    <scope>NUCLEOTIDE SEQUENCE [LARGE SCALE GENOMIC DNA]</scope>
    <source>
        <strain evidence="2 3">M91</strain>
    </source>
</reference>
<dbReference type="RefSeq" id="WP_143919231.1">
    <property type="nucleotide sequence ID" value="NZ_VLNR01000155.1"/>
</dbReference>
<name>A0A554VA14_9FLAO</name>
<organism evidence="2 3">
    <name type="scientific">Aquimarina algiphila</name>
    <dbReference type="NCBI Taxonomy" id="2047982"/>
    <lineage>
        <taxon>Bacteria</taxon>
        <taxon>Pseudomonadati</taxon>
        <taxon>Bacteroidota</taxon>
        <taxon>Flavobacteriia</taxon>
        <taxon>Flavobacteriales</taxon>
        <taxon>Flavobacteriaceae</taxon>
        <taxon>Aquimarina</taxon>
    </lineage>
</organism>
<sequence>MINYKNLAENLMITIVVMISAMYGGYLVSISAAERMLDNQKSIIVESIRKETTSITNEFKTEIKKLKVKKDGNVDLNIDPV</sequence>
<dbReference type="Proteomes" id="UP000318833">
    <property type="component" value="Unassembled WGS sequence"/>
</dbReference>
<keyword evidence="1" id="KW-0472">Membrane</keyword>
<dbReference type="EMBL" id="VLNR01000155">
    <property type="protein sequence ID" value="TSE02598.1"/>
    <property type="molecule type" value="Genomic_DNA"/>
</dbReference>
<evidence type="ECO:0000313" key="2">
    <source>
        <dbReference type="EMBL" id="TSE02598.1"/>
    </source>
</evidence>
<comment type="caution">
    <text evidence="2">The sequence shown here is derived from an EMBL/GenBank/DDBJ whole genome shotgun (WGS) entry which is preliminary data.</text>
</comment>
<dbReference type="AlphaFoldDB" id="A0A554VA14"/>
<accession>A0A554VA14</accession>
<protein>
    <submittedName>
        <fullName evidence="2">Uncharacterized protein</fullName>
    </submittedName>
</protein>
<evidence type="ECO:0000313" key="3">
    <source>
        <dbReference type="Proteomes" id="UP000318833"/>
    </source>
</evidence>
<feature type="non-terminal residue" evidence="2">
    <location>
        <position position="81"/>
    </location>
</feature>
<feature type="transmembrane region" description="Helical" evidence="1">
    <location>
        <begin position="12"/>
        <end position="33"/>
    </location>
</feature>
<keyword evidence="1" id="KW-0812">Transmembrane</keyword>
<gene>
    <name evidence="2" type="ORF">FOF46_30715</name>
</gene>
<proteinExistence type="predicted"/>
<keyword evidence="1" id="KW-1133">Transmembrane helix</keyword>
<keyword evidence="3" id="KW-1185">Reference proteome</keyword>
<dbReference type="OrthoDB" id="1449515at2"/>
<evidence type="ECO:0000256" key="1">
    <source>
        <dbReference type="SAM" id="Phobius"/>
    </source>
</evidence>